<accession>A0AAF0D2Y1</accession>
<feature type="transmembrane region" description="Helical" evidence="7">
    <location>
        <begin position="12"/>
        <end position="29"/>
    </location>
</feature>
<comment type="subcellular location">
    <subcellularLocation>
        <location evidence="1">Membrane</location>
        <topology evidence="1">Multi-pass membrane protein</topology>
    </subcellularLocation>
</comment>
<reference evidence="9" key="2">
    <citation type="journal article" date="2022" name="Nat. Microbiol.">
        <title>A closed Candidatus Odinarchaeum chromosome exposes Asgard archaeal viruses.</title>
        <authorList>
            <person name="Tamarit D."/>
            <person name="Caceres E.F."/>
            <person name="Krupovic M."/>
            <person name="Nijland R."/>
            <person name="Eme L."/>
            <person name="Robinson N.P."/>
            <person name="Ettema T.J.G."/>
        </authorList>
    </citation>
    <scope>NUCLEOTIDE SEQUENCE</scope>
    <source>
        <strain evidence="9">LCB_4</strain>
    </source>
</reference>
<dbReference type="GO" id="GO:0004252">
    <property type="term" value="F:serine-type endopeptidase activity"/>
    <property type="evidence" value="ECO:0007669"/>
    <property type="project" value="InterPro"/>
</dbReference>
<dbReference type="InterPro" id="IPR035952">
    <property type="entry name" value="Rhomboid-like_sf"/>
</dbReference>
<feature type="transmembrane region" description="Helical" evidence="7">
    <location>
        <begin position="64"/>
        <end position="83"/>
    </location>
</feature>
<evidence type="ECO:0000256" key="1">
    <source>
        <dbReference type="ARBA" id="ARBA00004141"/>
    </source>
</evidence>
<evidence type="ECO:0000256" key="7">
    <source>
        <dbReference type="SAM" id="Phobius"/>
    </source>
</evidence>
<dbReference type="EMBL" id="CP091871">
    <property type="protein sequence ID" value="WEU40709.1"/>
    <property type="molecule type" value="Genomic_DNA"/>
</dbReference>
<feature type="transmembrane region" description="Helical" evidence="7">
    <location>
        <begin position="36"/>
        <end position="52"/>
    </location>
</feature>
<dbReference type="GO" id="GO:0006508">
    <property type="term" value="P:proteolysis"/>
    <property type="evidence" value="ECO:0007669"/>
    <property type="project" value="UniProtKB-KW"/>
</dbReference>
<dbReference type="SUPFAM" id="SSF144091">
    <property type="entry name" value="Rhomboid-like"/>
    <property type="match status" value="1"/>
</dbReference>
<feature type="transmembrane region" description="Helical" evidence="7">
    <location>
        <begin position="150"/>
        <end position="180"/>
    </location>
</feature>
<feature type="transmembrane region" description="Helical" evidence="7">
    <location>
        <begin position="186"/>
        <end position="205"/>
    </location>
</feature>
<sequence>MFYTPITSKTNPPYATLGIIAINVLIYFIQSSSPAAYNYFVLNFGLIPYEIVSGVNLQTLITSMFVHGSFVHIFFNMYILLIFGPAVEKKYGPALFLVFYVFCGVLAGLIHSYITFTFMPLEAYTITIGASGAIFGVMAAYAVNYPNQYLLLFFFTPVKAYVAITLFFILETVLGFAGLFGATSSIAHFAHVGGFIAGVIFALLFRRFTRRGPKIKKERDIEVIYL</sequence>
<feature type="transmembrane region" description="Helical" evidence="7">
    <location>
        <begin position="124"/>
        <end position="143"/>
    </location>
</feature>
<evidence type="ECO:0000313" key="9">
    <source>
        <dbReference type="EMBL" id="WEU40709.1"/>
    </source>
</evidence>
<comment type="similarity">
    <text evidence="2">Belongs to the peptidase S54 family.</text>
</comment>
<keyword evidence="6 7" id="KW-0472">Membrane</keyword>
<evidence type="ECO:0000313" key="10">
    <source>
        <dbReference type="Proteomes" id="UP000186851"/>
    </source>
</evidence>
<dbReference type="GO" id="GO:0016020">
    <property type="term" value="C:membrane"/>
    <property type="evidence" value="ECO:0007669"/>
    <property type="project" value="UniProtKB-SubCell"/>
</dbReference>
<keyword evidence="4" id="KW-0378">Hydrolase</keyword>
<keyword evidence="5 7" id="KW-1133">Transmembrane helix</keyword>
<keyword evidence="3 7" id="KW-0812">Transmembrane</keyword>
<evidence type="ECO:0000256" key="6">
    <source>
        <dbReference type="ARBA" id="ARBA00023136"/>
    </source>
</evidence>
<evidence type="ECO:0000256" key="4">
    <source>
        <dbReference type="ARBA" id="ARBA00022801"/>
    </source>
</evidence>
<organism evidence="9 10">
    <name type="scientific">Odinarchaeota yellowstonii (strain LCB_4)</name>
    <dbReference type="NCBI Taxonomy" id="1841599"/>
    <lineage>
        <taxon>Archaea</taxon>
        <taxon>Promethearchaeati</taxon>
        <taxon>Candidatus Odinarchaeota</taxon>
        <taxon>Candidatus Odinarchaeia</taxon>
        <taxon>Candidatus Odinarchaeales</taxon>
        <taxon>Candidatus Odinarchaeaceae</taxon>
        <taxon>Candidatus Odinarchaeum</taxon>
    </lineage>
</organism>
<feature type="domain" description="Peptidase S54 rhomboid" evidence="8">
    <location>
        <begin position="58"/>
        <end position="207"/>
    </location>
</feature>
<dbReference type="KEGG" id="oyw:OdinLCB4_001925"/>
<protein>
    <submittedName>
        <fullName evidence="9">Rhomboid family intramembrane serine protease</fullName>
    </submittedName>
</protein>
<evidence type="ECO:0000256" key="5">
    <source>
        <dbReference type="ARBA" id="ARBA00022989"/>
    </source>
</evidence>
<proteinExistence type="inferred from homology"/>
<dbReference type="PANTHER" id="PTHR43731:SF14">
    <property type="entry name" value="PRESENILIN-ASSOCIATED RHOMBOID-LIKE PROTEIN, MITOCHONDRIAL"/>
    <property type="match status" value="1"/>
</dbReference>
<dbReference type="AlphaFoldDB" id="A0AAF0D2Y1"/>
<dbReference type="Gene3D" id="1.20.1540.10">
    <property type="entry name" value="Rhomboid-like"/>
    <property type="match status" value="1"/>
</dbReference>
<dbReference type="Pfam" id="PF01694">
    <property type="entry name" value="Rhomboid"/>
    <property type="match status" value="1"/>
</dbReference>
<reference evidence="9" key="1">
    <citation type="journal article" date="2017" name="Nature">
        <title>Asgard archaea illuminate the origin of eukaryotic cellular complexity.</title>
        <authorList>
            <person name="Zaremba-Niedzwiedzka K."/>
            <person name="Caceres E.F."/>
            <person name="Saw J.H."/>
            <person name="Backstrom D."/>
            <person name="Juzokaite L."/>
            <person name="Vancaester E."/>
            <person name="Seitz K.W."/>
            <person name="Anantharaman K."/>
            <person name="Starnawski P."/>
            <person name="Kjeldsen K.U."/>
            <person name="Scott M.B."/>
            <person name="Nunoura T."/>
            <person name="Banfield J.F."/>
            <person name="Schramm A."/>
            <person name="Baker B.J."/>
            <person name="Spang A."/>
            <person name="Ettema T.J.G."/>
        </authorList>
    </citation>
    <scope>NUCLEOTIDE SEQUENCE</scope>
    <source>
        <strain evidence="9">LCB_4</strain>
    </source>
</reference>
<keyword evidence="9" id="KW-0645">Protease</keyword>
<dbReference type="PANTHER" id="PTHR43731">
    <property type="entry name" value="RHOMBOID PROTEASE"/>
    <property type="match status" value="1"/>
</dbReference>
<feature type="transmembrane region" description="Helical" evidence="7">
    <location>
        <begin position="95"/>
        <end position="118"/>
    </location>
</feature>
<dbReference type="InterPro" id="IPR050925">
    <property type="entry name" value="Rhomboid_protease_S54"/>
</dbReference>
<evidence type="ECO:0000259" key="8">
    <source>
        <dbReference type="Pfam" id="PF01694"/>
    </source>
</evidence>
<gene>
    <name evidence="9" type="ORF">OdinLCB4_001925</name>
</gene>
<evidence type="ECO:0000256" key="3">
    <source>
        <dbReference type="ARBA" id="ARBA00022692"/>
    </source>
</evidence>
<dbReference type="Proteomes" id="UP000186851">
    <property type="component" value="Chromosome"/>
</dbReference>
<dbReference type="InterPro" id="IPR022764">
    <property type="entry name" value="Peptidase_S54_rhomboid_dom"/>
</dbReference>
<evidence type="ECO:0000256" key="2">
    <source>
        <dbReference type="ARBA" id="ARBA00009045"/>
    </source>
</evidence>
<name>A0AAF0D2Y1_ODILC</name>